<keyword evidence="4" id="KW-0812">Transmembrane</keyword>
<dbReference type="InterPro" id="IPR005017">
    <property type="entry name" value="OMPP1/FadL/TodX"/>
</dbReference>
<evidence type="ECO:0000256" key="5">
    <source>
        <dbReference type="ARBA" id="ARBA00022729"/>
    </source>
</evidence>
<dbReference type="OrthoDB" id="6679728at2"/>
<organism evidence="8 9">
    <name type="scientific">Mameliella alba</name>
    <dbReference type="NCBI Taxonomy" id="561184"/>
    <lineage>
        <taxon>Bacteria</taxon>
        <taxon>Pseudomonadati</taxon>
        <taxon>Pseudomonadota</taxon>
        <taxon>Alphaproteobacteria</taxon>
        <taxon>Rhodobacterales</taxon>
        <taxon>Roseobacteraceae</taxon>
        <taxon>Mameliella</taxon>
    </lineage>
</organism>
<dbReference type="GO" id="GO:0015483">
    <property type="term" value="F:long-chain fatty acid transporting porin activity"/>
    <property type="evidence" value="ECO:0007669"/>
    <property type="project" value="TreeGrafter"/>
</dbReference>
<evidence type="ECO:0000313" key="9">
    <source>
        <dbReference type="Proteomes" id="UP000030960"/>
    </source>
</evidence>
<dbReference type="EMBL" id="JSUQ01000004">
    <property type="protein sequence ID" value="KHQ54204.1"/>
    <property type="molecule type" value="Genomic_DNA"/>
</dbReference>
<keyword evidence="3" id="KW-1134">Transmembrane beta strand</keyword>
<keyword evidence="6" id="KW-0472">Membrane</keyword>
<dbReference type="GeneID" id="66499138"/>
<keyword evidence="9" id="KW-1185">Reference proteome</keyword>
<dbReference type="Gene3D" id="2.40.160.60">
    <property type="entry name" value="Outer membrane protein transport protein (OMPP1/FadL/TodX)"/>
    <property type="match status" value="1"/>
</dbReference>
<dbReference type="SUPFAM" id="SSF56935">
    <property type="entry name" value="Porins"/>
    <property type="match status" value="1"/>
</dbReference>
<dbReference type="PATRIC" id="fig|1515334.3.peg.1436"/>
<dbReference type="AlphaFoldDB" id="A0A0B3SUS5"/>
<gene>
    <name evidence="8" type="ORF">OA50_01435</name>
</gene>
<keyword evidence="5" id="KW-0732">Signal</keyword>
<reference evidence="8 9" key="1">
    <citation type="submission" date="2014-10" db="EMBL/GenBank/DDBJ databases">
        <title>Genome sequence of Ponticoccus sp. strain UMTAT08 isolated from clonal culture of toxic dinoflagellate Alexandrium tamiyavanichii.</title>
        <authorList>
            <person name="Gan H.Y."/>
            <person name="Muhd D.-D."/>
            <person name="Mohd Noor M.E."/>
            <person name="Yeong Y.S."/>
            <person name="Usup G."/>
        </authorList>
    </citation>
    <scope>NUCLEOTIDE SEQUENCE [LARGE SCALE GENOMIC DNA]</scope>
    <source>
        <strain evidence="8 9">UMTAT08</strain>
    </source>
</reference>
<evidence type="ECO:0000256" key="6">
    <source>
        <dbReference type="ARBA" id="ARBA00023136"/>
    </source>
</evidence>
<dbReference type="GO" id="GO:0009279">
    <property type="term" value="C:cell outer membrane"/>
    <property type="evidence" value="ECO:0007669"/>
    <property type="project" value="UniProtKB-SubCell"/>
</dbReference>
<evidence type="ECO:0000256" key="4">
    <source>
        <dbReference type="ARBA" id="ARBA00022692"/>
    </source>
</evidence>
<dbReference type="RefSeq" id="WP_043139071.1">
    <property type="nucleotide sequence ID" value="NZ_BMGQ01000009.1"/>
</dbReference>
<dbReference type="STRING" id="561184.SAMN05216376_101400"/>
<proteinExistence type="inferred from homology"/>
<evidence type="ECO:0000256" key="3">
    <source>
        <dbReference type="ARBA" id="ARBA00022452"/>
    </source>
</evidence>
<dbReference type="PANTHER" id="PTHR35093:SF8">
    <property type="entry name" value="OUTER MEMBRANE PROTEIN NMB0088-RELATED"/>
    <property type="match status" value="1"/>
</dbReference>
<accession>A0A225Q228</accession>
<comment type="caution">
    <text evidence="8">The sequence shown here is derived from an EMBL/GenBank/DDBJ whole genome shotgun (WGS) entry which is preliminary data.</text>
</comment>
<evidence type="ECO:0000256" key="2">
    <source>
        <dbReference type="ARBA" id="ARBA00008163"/>
    </source>
</evidence>
<comment type="subcellular location">
    <subcellularLocation>
        <location evidence="1">Cell outer membrane</location>
        <topology evidence="1">Multi-pass membrane protein</topology>
    </subcellularLocation>
</comment>
<evidence type="ECO:0000313" key="8">
    <source>
        <dbReference type="EMBL" id="KHQ54204.1"/>
    </source>
</evidence>
<evidence type="ECO:0000256" key="7">
    <source>
        <dbReference type="ARBA" id="ARBA00023237"/>
    </source>
</evidence>
<protein>
    <submittedName>
        <fullName evidence="8">Membrane protein</fullName>
    </submittedName>
</protein>
<keyword evidence="7" id="KW-0998">Cell outer membrane</keyword>
<dbReference type="PANTHER" id="PTHR35093">
    <property type="entry name" value="OUTER MEMBRANE PROTEIN NMB0088-RELATED"/>
    <property type="match status" value="1"/>
</dbReference>
<accession>A0A225QUR2</accession>
<sequence>MINRLIGVGALALAPLAAQAGGIDRSGQSIGVIFEKGTYAEFSFGSVSPNVSGMQVVTFPPALGGSTAGSKSGDMTNSYLQFGAALKHDYNDKFSVALILEQPFGADVEYDTGTGYFASSATAKLQSEGLTAVARYKFNENFSVHGGVRYQRLTAEAFIPYITLPVGPLAGTPYSADTQRDAGWGYLLGAAYERPDIALRVALTYNSGIQHDLPTVESSAIGLANSSTTGIKTPQSVNLEFQTGIAPDTLLFGSVRWVDWSEFEIRPTDYDALTGALAGGPGVALVSYQDDTITYNLGVGRRFNENWAGSVSVGYEPANSNFASNLGPTNGNWSVGLGAAYTQGKYEISGGVRYVRIGEAETEVGPFSPATSFDDNHAIGVGMKIAVNF</sequence>
<dbReference type="Pfam" id="PF03349">
    <property type="entry name" value="Toluene_X"/>
    <property type="match status" value="1"/>
</dbReference>
<evidence type="ECO:0000256" key="1">
    <source>
        <dbReference type="ARBA" id="ARBA00004571"/>
    </source>
</evidence>
<dbReference type="Proteomes" id="UP000030960">
    <property type="component" value="Unassembled WGS sequence"/>
</dbReference>
<comment type="similarity">
    <text evidence="2">Belongs to the OmpP1/FadL family.</text>
</comment>
<accession>A0A0B3SUS5</accession>
<name>A0A0B3SUS5_9RHOB</name>